<name>A0AAW2Z6J3_9EUKA</name>
<dbReference type="EMBL" id="JAOPGA020001138">
    <property type="protein sequence ID" value="KAL0485448.1"/>
    <property type="molecule type" value="Genomic_DNA"/>
</dbReference>
<gene>
    <name evidence="1" type="ORF">AKO1_011724</name>
</gene>
<evidence type="ECO:0000313" key="2">
    <source>
        <dbReference type="Proteomes" id="UP001431209"/>
    </source>
</evidence>
<keyword evidence="2" id="KW-1185">Reference proteome</keyword>
<accession>A0AAW2Z6J3</accession>
<dbReference type="Proteomes" id="UP001431209">
    <property type="component" value="Unassembled WGS sequence"/>
</dbReference>
<protein>
    <submittedName>
        <fullName evidence="1">tRNA uridine 5-carboxymethylaminomethyl modification enzyme</fullName>
    </submittedName>
</protein>
<dbReference type="AlphaFoldDB" id="A0AAW2Z6J3"/>
<organism evidence="1 2">
    <name type="scientific">Acrasis kona</name>
    <dbReference type="NCBI Taxonomy" id="1008807"/>
    <lineage>
        <taxon>Eukaryota</taxon>
        <taxon>Discoba</taxon>
        <taxon>Heterolobosea</taxon>
        <taxon>Tetramitia</taxon>
        <taxon>Eutetramitia</taxon>
        <taxon>Acrasidae</taxon>
        <taxon>Acrasis</taxon>
    </lineage>
</organism>
<evidence type="ECO:0000313" key="1">
    <source>
        <dbReference type="EMBL" id="KAL0485448.1"/>
    </source>
</evidence>
<comment type="caution">
    <text evidence="1">The sequence shown here is derived from an EMBL/GenBank/DDBJ whole genome shotgun (WGS) entry which is preliminary data.</text>
</comment>
<sequence length="191" mass="22708">MDTQDKWIIYRPSHSGEGYKVVSEKAGKKEIQSRPQHDTFDDHKCKYITRDVFTQEIYSQQSFTKQDRKAHLKEYLKTQKENRELAKPVKNKTELTPIEAWPSLGKLDIRIKLTSRSKKDLDPENLDYQFTQPKQKQSLYARTRHYRHEVMEKVIDCRKINTKQEKEVIINASLVTSEQIISRSKVRIKKK</sequence>
<proteinExistence type="predicted"/>
<reference evidence="1 2" key="1">
    <citation type="submission" date="2024-03" db="EMBL/GenBank/DDBJ databases">
        <title>The Acrasis kona genome and developmental transcriptomes reveal deep origins of eukaryotic multicellular pathways.</title>
        <authorList>
            <person name="Sheikh S."/>
            <person name="Fu C.-J."/>
            <person name="Brown M.W."/>
            <person name="Baldauf S.L."/>
        </authorList>
    </citation>
    <scope>NUCLEOTIDE SEQUENCE [LARGE SCALE GENOMIC DNA]</scope>
    <source>
        <strain evidence="1 2">ATCC MYA-3509</strain>
    </source>
</reference>